<reference evidence="2 4" key="2">
    <citation type="submission" date="2018-08" db="EMBL/GenBank/DDBJ databases">
        <title>A genome reference for cultivated species of the human gut microbiota.</title>
        <authorList>
            <person name="Zou Y."/>
            <person name="Xue W."/>
            <person name="Luo G."/>
        </authorList>
    </citation>
    <scope>NUCLEOTIDE SEQUENCE [LARGE SCALE GENOMIC DNA]</scope>
    <source>
        <strain evidence="2 4">AM27-17</strain>
    </source>
</reference>
<reference evidence="1 3" key="1">
    <citation type="submission" date="2016-02" db="EMBL/GenBank/DDBJ databases">
        <authorList>
            <person name="Wen L."/>
            <person name="He K."/>
            <person name="Yang H."/>
        </authorList>
    </citation>
    <scope>NUCLEOTIDE SEQUENCE [LARGE SCALE GENOMIC DNA]</scope>
    <source>
        <strain evidence="1 3">KLE1704</strain>
    </source>
</reference>
<evidence type="ECO:0000313" key="3">
    <source>
        <dbReference type="Proteomes" id="UP000070319"/>
    </source>
</evidence>
<comment type="caution">
    <text evidence="1">The sequence shown here is derived from an EMBL/GenBank/DDBJ whole genome shotgun (WGS) entry which is preliminary data.</text>
</comment>
<protein>
    <submittedName>
        <fullName evidence="1">Uncharacterized protein</fullName>
    </submittedName>
</protein>
<sequence>MDTTMETISFELPKADLKLFKELAKKMGWTITDKKSGIEKAMEDVKTGRVYKAKDADELFKQILG</sequence>
<dbReference type="AlphaFoldDB" id="A0A139KQ23"/>
<evidence type="ECO:0000313" key="4">
    <source>
        <dbReference type="Proteomes" id="UP000285650"/>
    </source>
</evidence>
<accession>A0A139KQ23</accession>
<dbReference type="EMBL" id="LTDF01000172">
    <property type="protein sequence ID" value="KXT41295.1"/>
    <property type="molecule type" value="Genomic_DNA"/>
</dbReference>
<dbReference type="PATRIC" id="fig|329854.7.peg.5073"/>
<gene>
    <name evidence="2" type="ORF">DW712_18615</name>
    <name evidence="1" type="ORF">HMPREF2531_05000</name>
</gene>
<dbReference type="RefSeq" id="WP_022210247.1">
    <property type="nucleotide sequence ID" value="NZ_JADNIJ010000018.1"/>
</dbReference>
<dbReference type="Proteomes" id="UP000285650">
    <property type="component" value="Unassembled WGS sequence"/>
</dbReference>
<organism evidence="1">
    <name type="scientific">Bacteroides intestinalis</name>
    <dbReference type="NCBI Taxonomy" id="329854"/>
    <lineage>
        <taxon>Bacteria</taxon>
        <taxon>Pseudomonadati</taxon>
        <taxon>Bacteroidota</taxon>
        <taxon>Bacteroidia</taxon>
        <taxon>Bacteroidales</taxon>
        <taxon>Bacteroidaceae</taxon>
        <taxon>Bacteroides</taxon>
    </lineage>
</organism>
<dbReference type="EMBL" id="QSKV01000014">
    <property type="protein sequence ID" value="RHE89378.1"/>
    <property type="molecule type" value="Genomic_DNA"/>
</dbReference>
<dbReference type="Proteomes" id="UP000070319">
    <property type="component" value="Unassembled WGS sequence"/>
</dbReference>
<evidence type="ECO:0000313" key="1">
    <source>
        <dbReference type="EMBL" id="KXT41295.1"/>
    </source>
</evidence>
<name>A0A139KQ23_9BACE</name>
<proteinExistence type="predicted"/>
<evidence type="ECO:0000313" key="2">
    <source>
        <dbReference type="EMBL" id="RHE89378.1"/>
    </source>
</evidence>